<evidence type="ECO:0000256" key="1">
    <source>
        <dbReference type="SAM" id="MobiDB-lite"/>
    </source>
</evidence>
<dbReference type="Proteomes" id="UP000092461">
    <property type="component" value="Unassembled WGS sequence"/>
</dbReference>
<keyword evidence="4" id="KW-1185">Reference proteome</keyword>
<dbReference type="SUPFAM" id="SSF48452">
    <property type="entry name" value="TPR-like"/>
    <property type="match status" value="2"/>
</dbReference>
<dbReference type="PANTHER" id="PTHR31859:SF1">
    <property type="entry name" value="TETRATRICOPEPTIDE REPEAT PROTEIN 39C"/>
    <property type="match status" value="1"/>
</dbReference>
<accession>A0A1B0CNJ2</accession>
<reference evidence="3" key="3">
    <citation type="submission" date="2020-05" db="UniProtKB">
        <authorList>
            <consortium name="EnsemblMetazoa"/>
        </authorList>
    </citation>
    <scope>IDENTIFICATION</scope>
    <source>
        <strain evidence="3">Jacobina</strain>
    </source>
</reference>
<name>A0A1B0CNJ2_LUTLO</name>
<dbReference type="AlphaFoldDB" id="A0A1B0CNJ2"/>
<feature type="compositionally biased region" description="Low complexity" evidence="1">
    <location>
        <begin position="231"/>
        <end position="243"/>
    </location>
</feature>
<dbReference type="GO" id="GO:0060271">
    <property type="term" value="P:cilium assembly"/>
    <property type="evidence" value="ECO:0007669"/>
    <property type="project" value="TreeGrafter"/>
</dbReference>
<dbReference type="EMBL" id="GITU01010062">
    <property type="protein sequence ID" value="MBC1178765.1"/>
    <property type="molecule type" value="Transcribed_RNA"/>
</dbReference>
<dbReference type="InterPro" id="IPR011990">
    <property type="entry name" value="TPR-like_helical_dom_sf"/>
</dbReference>
<evidence type="ECO:0000313" key="2">
    <source>
        <dbReference type="EMBL" id="MBC1178765.1"/>
    </source>
</evidence>
<evidence type="ECO:0008006" key="5">
    <source>
        <dbReference type="Google" id="ProtNLM"/>
    </source>
</evidence>
<organism evidence="3 4">
    <name type="scientific">Lutzomyia longipalpis</name>
    <name type="common">Sand fly</name>
    <dbReference type="NCBI Taxonomy" id="7200"/>
    <lineage>
        <taxon>Eukaryota</taxon>
        <taxon>Metazoa</taxon>
        <taxon>Ecdysozoa</taxon>
        <taxon>Arthropoda</taxon>
        <taxon>Hexapoda</taxon>
        <taxon>Insecta</taxon>
        <taxon>Pterygota</taxon>
        <taxon>Neoptera</taxon>
        <taxon>Endopterygota</taxon>
        <taxon>Diptera</taxon>
        <taxon>Nematocera</taxon>
        <taxon>Psychodoidea</taxon>
        <taxon>Psychodidae</taxon>
        <taxon>Lutzomyia</taxon>
        <taxon>Lutzomyia</taxon>
    </lineage>
</organism>
<dbReference type="Pfam" id="PF10300">
    <property type="entry name" value="Iml2-TPR_39"/>
    <property type="match status" value="1"/>
</dbReference>
<dbReference type="InterPro" id="IPR019412">
    <property type="entry name" value="IML2/TPR_39"/>
</dbReference>
<sequence>MTDRHEDDGQEKEEEGDWEYAKRGIALWLNNQPDEAEEHLHRRTDNLQTMIAYTFISCMNAVISFEMEKIERAQQVLQSVEQRCGGAQNGWFHSVKSIFFGSNDAPKSLAMRLETQIILADTQLCSAILTFLTQDLSGYMKGIWLLKKAWNEYQQTHSELVGIYGRLRARKTTDAVARRPKYGIVQSVSEYLLGNAFSARFFERPPIKIPRSKSTGHSLATSEAQSAANPSRSSVSMRTSQSTDFATASPLPEIDEATVERLMGAVNFGYGLFQLSISLLPPNILRMISFLGFEGNRNTGRSCLEYSRSTDDIRAPLATLALLWYLTIGTQIFASTELSCRDAARDAAAILAQTDNQYGSSSLHLFFRGRVARMRSEIDVALDFFQRAYRVAAQSEMRLLCLHEVGWCHLIRMEYEDATEAFHCLGHATQFSKSFFIYLVAICQGASGKFDDLPILRNELQHHLQSATSKETEIQRFLVGRHTQMPEETTDATFWRYLTYEMLFLWNTLEICSPAILDTIAIDCAKPQETIKEPIEGLAKLILGTCHELRGQHADAINAYRECIEVRQTGSTEFLHIPAFAHVRLALLLMAQGGTQQHEEARSLLRNAQQFKGYDFECRLSVRINAALKQLAA</sequence>
<reference evidence="4" key="1">
    <citation type="submission" date="2012-05" db="EMBL/GenBank/DDBJ databases">
        <title>Whole Genome Assembly of Lutzomyia longipalpis.</title>
        <authorList>
            <person name="Richards S."/>
            <person name="Qu C."/>
            <person name="Dillon R."/>
            <person name="Worley K."/>
            <person name="Scherer S."/>
            <person name="Batterton M."/>
            <person name="Taylor A."/>
            <person name="Hawes A."/>
            <person name="Hernandez B."/>
            <person name="Kovar C."/>
            <person name="Mandapat C."/>
            <person name="Pham C."/>
            <person name="Qu C."/>
            <person name="Jing C."/>
            <person name="Bess C."/>
            <person name="Bandaranaike D."/>
            <person name="Ngo D."/>
            <person name="Ongeri F."/>
            <person name="Arias F."/>
            <person name="Lara F."/>
            <person name="Weissenberger G."/>
            <person name="Kamau G."/>
            <person name="Han H."/>
            <person name="Shen H."/>
            <person name="Dinh H."/>
            <person name="Khalil I."/>
            <person name="Jones J."/>
            <person name="Shafer J."/>
            <person name="Jayaseelan J."/>
            <person name="Quiroz J."/>
            <person name="Blankenburg K."/>
            <person name="Nguyen L."/>
            <person name="Jackson L."/>
            <person name="Francisco L."/>
            <person name="Tang L.-Y."/>
            <person name="Pu L.-L."/>
            <person name="Perales L."/>
            <person name="Lorensuhewa L."/>
            <person name="Munidasa M."/>
            <person name="Coyle M."/>
            <person name="Taylor M."/>
            <person name="Puazo M."/>
            <person name="Firestine M."/>
            <person name="Scheel M."/>
            <person name="Javaid M."/>
            <person name="Wang M."/>
            <person name="Li M."/>
            <person name="Tabassum N."/>
            <person name="Saada N."/>
            <person name="Osuji N."/>
            <person name="Aqrawi P."/>
            <person name="Fu Q."/>
            <person name="Thornton R."/>
            <person name="Raj R."/>
            <person name="Goodspeed R."/>
            <person name="Mata R."/>
            <person name="Najjar R."/>
            <person name="Gubbala S."/>
            <person name="Lee S."/>
            <person name="Denson S."/>
            <person name="Patil S."/>
            <person name="Macmil S."/>
            <person name="Qi S."/>
            <person name="Matskevitch T."/>
            <person name="Palculict T."/>
            <person name="Mathew T."/>
            <person name="Vee V."/>
            <person name="Velamala V."/>
            <person name="Korchina V."/>
            <person name="Cai W."/>
            <person name="Liu W."/>
            <person name="Dai W."/>
            <person name="Zou X."/>
            <person name="Zhu Y."/>
            <person name="Zhang Y."/>
            <person name="Wu Y.-Q."/>
            <person name="Xin Y."/>
            <person name="Nazarath L."/>
            <person name="Kovar C."/>
            <person name="Han Y."/>
            <person name="Muzny D."/>
            <person name="Gibbs R."/>
        </authorList>
    </citation>
    <scope>NUCLEOTIDE SEQUENCE [LARGE SCALE GENOMIC DNA]</scope>
    <source>
        <strain evidence="4">Jacobina</strain>
    </source>
</reference>
<dbReference type="EMBL" id="AJWK01020407">
    <property type="status" value="NOT_ANNOTATED_CDS"/>
    <property type="molecule type" value="Genomic_DNA"/>
</dbReference>
<dbReference type="VEuPathDB" id="VectorBase:LLONM1_007660"/>
<dbReference type="VEuPathDB" id="VectorBase:LLOJ006314"/>
<evidence type="ECO:0000313" key="3">
    <source>
        <dbReference type="EnsemblMetazoa" id="LLOJ006314-PA"/>
    </source>
</evidence>
<dbReference type="InterPro" id="IPR019734">
    <property type="entry name" value="TPR_rpt"/>
</dbReference>
<dbReference type="EnsemblMetazoa" id="LLOJ006314-RA">
    <property type="protein sequence ID" value="LLOJ006314-PA"/>
    <property type="gene ID" value="LLOJ006314"/>
</dbReference>
<evidence type="ECO:0000313" key="4">
    <source>
        <dbReference type="Proteomes" id="UP000092461"/>
    </source>
</evidence>
<feature type="region of interest" description="Disordered" evidence="1">
    <location>
        <begin position="212"/>
        <end position="244"/>
    </location>
</feature>
<dbReference type="Gene3D" id="1.25.40.10">
    <property type="entry name" value="Tetratricopeptide repeat domain"/>
    <property type="match status" value="1"/>
</dbReference>
<reference evidence="2" key="2">
    <citation type="journal article" date="2020" name="BMC">
        <title>Leishmania infection induces a limited differential gene expression in the sand fly midgut.</title>
        <authorList>
            <person name="Coutinho-Abreu I.V."/>
            <person name="Serafim T.D."/>
            <person name="Meneses C."/>
            <person name="Kamhawi S."/>
            <person name="Oliveira F."/>
            <person name="Valenzuela J.G."/>
        </authorList>
    </citation>
    <scope>NUCLEOTIDE SEQUENCE</scope>
    <source>
        <strain evidence="2">Jacobina</strain>
        <tissue evidence="2">Midgut</tissue>
    </source>
</reference>
<dbReference type="PANTHER" id="PTHR31859">
    <property type="entry name" value="TETRATRICOPEPTIDE REPEAT PROTEIN 39 FAMILY MEMBER"/>
    <property type="match status" value="1"/>
</dbReference>
<dbReference type="SMART" id="SM00028">
    <property type="entry name" value="TPR"/>
    <property type="match status" value="4"/>
</dbReference>
<feature type="compositionally biased region" description="Polar residues" evidence="1">
    <location>
        <begin position="212"/>
        <end position="230"/>
    </location>
</feature>
<proteinExistence type="predicted"/>
<protein>
    <recommendedName>
        <fullName evidence="5">Tetratricopeptide repeat protein 39c</fullName>
    </recommendedName>
</protein>